<evidence type="ECO:0000313" key="2">
    <source>
        <dbReference type="Proteomes" id="UP001169242"/>
    </source>
</evidence>
<dbReference type="Pfam" id="PF16161">
    <property type="entry name" value="DUF4867"/>
    <property type="match status" value="1"/>
</dbReference>
<dbReference type="AlphaFoldDB" id="A0AA42DKH9"/>
<keyword evidence="2" id="KW-1185">Reference proteome</keyword>
<proteinExistence type="predicted"/>
<evidence type="ECO:0000313" key="1">
    <source>
        <dbReference type="EMBL" id="MDA3730731.1"/>
    </source>
</evidence>
<gene>
    <name evidence="1" type="ORF">PBV87_04350</name>
</gene>
<reference evidence="1" key="1">
    <citation type="journal article" date="2023" name="Int. J. Syst. Evol. Microbiol.">
        <title>&lt;i&gt;Holtiella tumoricola&lt;/i&gt; gen. nov. sp. nov., isolated from a human clinical sample.</title>
        <authorList>
            <person name="Allen-Vercoe E."/>
            <person name="Daigneault M.C."/>
            <person name="Vancuren S.J."/>
            <person name="Cochrane K."/>
            <person name="O'Neal L.L."/>
            <person name="Sankaranarayanan K."/>
            <person name="Lawson P.A."/>
        </authorList>
    </citation>
    <scope>NUCLEOTIDE SEQUENCE</scope>
    <source>
        <strain evidence="1">CC70A</strain>
    </source>
</reference>
<organism evidence="1 2">
    <name type="scientific">Holtiella tumoricola</name>
    <dbReference type="NCBI Taxonomy" id="3018743"/>
    <lineage>
        <taxon>Bacteria</taxon>
        <taxon>Bacillati</taxon>
        <taxon>Bacillota</taxon>
        <taxon>Clostridia</taxon>
        <taxon>Lachnospirales</taxon>
        <taxon>Cellulosilyticaceae</taxon>
        <taxon>Holtiella</taxon>
    </lineage>
</organism>
<accession>A0AA42DKH9</accession>
<sequence>MKVKQVSEPSFKKYGRIITSVQEVSSLLEVMNEVDVPDGVIYEPSVNALEALPIAQEIQSKLFGELPIQIGYCNGHNHLLNALEYHRNSEINVAVTDMVLLLGSQQDISEDYTYDTSLVEAFYVPAGTVVEMYGTTLHYAPCSVDELGFKCIVILPKHTNLALDDCEREVGEDRLLAAKNKWLIAHKDAGIKWAFVGLLGKNIEVK</sequence>
<dbReference type="RefSeq" id="WP_271011276.1">
    <property type="nucleotide sequence ID" value="NZ_JAQIFT010000016.1"/>
</dbReference>
<dbReference type="Proteomes" id="UP001169242">
    <property type="component" value="Unassembled WGS sequence"/>
</dbReference>
<dbReference type="InterPro" id="IPR032358">
    <property type="entry name" value="DUF4867"/>
</dbReference>
<protein>
    <submittedName>
        <fullName evidence="1">DUF4867 family protein</fullName>
    </submittedName>
</protein>
<name>A0AA42DKH9_9FIRM</name>
<dbReference type="EMBL" id="JAQIFT010000016">
    <property type="protein sequence ID" value="MDA3730731.1"/>
    <property type="molecule type" value="Genomic_DNA"/>
</dbReference>
<comment type="caution">
    <text evidence="1">The sequence shown here is derived from an EMBL/GenBank/DDBJ whole genome shotgun (WGS) entry which is preliminary data.</text>
</comment>